<name>A0A8J5ZUI2_GALPY</name>
<sequence length="375" mass="39581">VETISDRDASSVRQTTQGYLKMERNLILLRQKQALKARASKQEDSCTRNARNTPSPSGLGPASRPRQAGLTAPSGFLAATQKSQPKEKRRRAPADVPRGGKGRTPLQVHPSPQGQTTRKAEPFSPAPQTSPRRDPRRSYSWGRRRVGDRPAAAASLSPGLSPGASRTPVPASPSHPGACGLPRRPLGSSGTRTTREGPCPEPHPFPTLCVPAVSVAPHLPPPRTGSALFRSDLTGPEETSKTSCTCSQAEKEPPAPDVTAAASDASSESPDHPGNARGAGPDKGRCHSQNPALSRWPPGIPGISRQALGPQTGMDAWDSYRHSPRFGLPTPCKPFLFPTPPVKDGSRRAKQYSSAPGTDSLLLLPPPPPPPSVAG</sequence>
<evidence type="ECO:0000256" key="1">
    <source>
        <dbReference type="SAM" id="MobiDB-lite"/>
    </source>
</evidence>
<keyword evidence="3" id="KW-1185">Reference proteome</keyword>
<feature type="non-terminal residue" evidence="2">
    <location>
        <position position="375"/>
    </location>
</feature>
<feature type="compositionally biased region" description="Low complexity" evidence="1">
    <location>
        <begin position="150"/>
        <end position="165"/>
    </location>
</feature>
<feature type="compositionally biased region" description="Polar residues" evidence="1">
    <location>
        <begin position="47"/>
        <end position="56"/>
    </location>
</feature>
<evidence type="ECO:0000313" key="2">
    <source>
        <dbReference type="EMBL" id="KAG8506577.1"/>
    </source>
</evidence>
<organism evidence="2 3">
    <name type="scientific">Galemys pyrenaicus</name>
    <name type="common">Iberian desman</name>
    <name type="synonym">Pyrenean desman</name>
    <dbReference type="NCBI Taxonomy" id="202257"/>
    <lineage>
        <taxon>Eukaryota</taxon>
        <taxon>Metazoa</taxon>
        <taxon>Chordata</taxon>
        <taxon>Craniata</taxon>
        <taxon>Vertebrata</taxon>
        <taxon>Euteleostomi</taxon>
        <taxon>Mammalia</taxon>
        <taxon>Eutheria</taxon>
        <taxon>Laurasiatheria</taxon>
        <taxon>Eulipotyphla</taxon>
        <taxon>Talpidae</taxon>
        <taxon>Galemys</taxon>
    </lineage>
</organism>
<proteinExistence type="predicted"/>
<dbReference type="EMBL" id="JAGFMF010012151">
    <property type="protein sequence ID" value="KAG8506577.1"/>
    <property type="molecule type" value="Genomic_DNA"/>
</dbReference>
<reference evidence="2" key="1">
    <citation type="journal article" date="2021" name="Evol. Appl.">
        <title>The genome of the Pyrenean desman and the effects of bottlenecks and inbreeding on the genomic landscape of an endangered species.</title>
        <authorList>
            <person name="Escoda L."/>
            <person name="Castresana J."/>
        </authorList>
    </citation>
    <scope>NUCLEOTIDE SEQUENCE</scope>
    <source>
        <strain evidence="2">IBE-C5619</strain>
    </source>
</reference>
<gene>
    <name evidence="2" type="ORF">J0S82_000804</name>
</gene>
<feature type="region of interest" description="Disordered" evidence="1">
    <location>
        <begin position="33"/>
        <end position="200"/>
    </location>
</feature>
<feature type="compositionally biased region" description="Low complexity" evidence="1">
    <location>
        <begin position="257"/>
        <end position="268"/>
    </location>
</feature>
<feature type="compositionally biased region" description="Pro residues" evidence="1">
    <location>
        <begin position="364"/>
        <end position="375"/>
    </location>
</feature>
<dbReference type="AlphaFoldDB" id="A0A8J5ZUI2"/>
<comment type="caution">
    <text evidence="2">The sequence shown here is derived from an EMBL/GenBank/DDBJ whole genome shotgun (WGS) entry which is preliminary data.</text>
</comment>
<accession>A0A8J5ZUI2</accession>
<feature type="region of interest" description="Disordered" evidence="1">
    <location>
        <begin position="221"/>
        <end position="375"/>
    </location>
</feature>
<evidence type="ECO:0000313" key="3">
    <source>
        <dbReference type="Proteomes" id="UP000700334"/>
    </source>
</evidence>
<dbReference type="Proteomes" id="UP000700334">
    <property type="component" value="Unassembled WGS sequence"/>
</dbReference>
<protein>
    <submittedName>
        <fullName evidence="2">Uncharacterized protein</fullName>
    </submittedName>
</protein>